<dbReference type="Gene3D" id="3.30.530.20">
    <property type="match status" value="1"/>
</dbReference>
<gene>
    <name evidence="2" type="primary">strl-1</name>
    <name evidence="2" type="ORF">Tcan_03240</name>
</gene>
<dbReference type="SMART" id="SM00234">
    <property type="entry name" value="START"/>
    <property type="match status" value="1"/>
</dbReference>
<feature type="domain" description="START" evidence="1">
    <location>
        <begin position="79"/>
        <end position="262"/>
    </location>
</feature>
<protein>
    <submittedName>
        <fullName evidence="2">Steroidogenic acute regulatory-like protein 1</fullName>
    </submittedName>
</protein>
<dbReference type="PANTHER" id="PTHR46121">
    <property type="entry name" value="STEROIDOGENIC ACUTE REGULATORY PROTEIN-LIKE"/>
    <property type="match status" value="1"/>
</dbReference>
<dbReference type="GO" id="GO:0005765">
    <property type="term" value="C:lysosomal membrane"/>
    <property type="evidence" value="ECO:0007669"/>
    <property type="project" value="TreeGrafter"/>
</dbReference>
<comment type="caution">
    <text evidence="2">The sequence shown here is derived from an EMBL/GenBank/DDBJ whole genome shotgun (WGS) entry which is preliminary data.</text>
</comment>
<dbReference type="InterPro" id="IPR002913">
    <property type="entry name" value="START_lipid-bd_dom"/>
</dbReference>
<evidence type="ECO:0000313" key="3">
    <source>
        <dbReference type="Proteomes" id="UP000031036"/>
    </source>
</evidence>
<sequence>MILYGLSVIIPFRKREFQEQAGSCIMCAVKKKSKMTSVEVLGLTDTLTPDNEKYAEGLKTVAKTFNEALDIFNAPDFVSKSGWKKESESPTHDTIYSKRSDTGKLFALRCEMPKDCETVFKDNWEGINELTKWNSNLAFSKVVATLSDHADVCHYGNRDLLIVKGRDFLVARMYRKIHNGYITVGRSFELADIPETKANIRGELRMGAGRFMPKDSDPNVTVIDYVLSIDLKGAIPKLIVNQFMAKIMLNDVVELRKHVATL</sequence>
<dbReference type="EMBL" id="JPKZ01000420">
    <property type="protein sequence ID" value="KHN87538.1"/>
    <property type="molecule type" value="Genomic_DNA"/>
</dbReference>
<reference evidence="2 3" key="1">
    <citation type="submission" date="2014-11" db="EMBL/GenBank/DDBJ databases">
        <title>Genetic blueprint of the zoonotic pathogen Toxocara canis.</title>
        <authorList>
            <person name="Zhu X.-Q."/>
            <person name="Korhonen P.K."/>
            <person name="Cai H."/>
            <person name="Young N.D."/>
            <person name="Nejsum P."/>
            <person name="von Samson-Himmelstjerna G."/>
            <person name="Boag P.R."/>
            <person name="Tan P."/>
            <person name="Li Q."/>
            <person name="Min J."/>
            <person name="Yang Y."/>
            <person name="Wang X."/>
            <person name="Fang X."/>
            <person name="Hall R.S."/>
            <person name="Hofmann A."/>
            <person name="Sternberg P.W."/>
            <person name="Jex A.R."/>
            <person name="Gasser R.B."/>
        </authorList>
    </citation>
    <scope>NUCLEOTIDE SEQUENCE [LARGE SCALE GENOMIC DNA]</scope>
    <source>
        <strain evidence="2">PN_DK_2014</strain>
    </source>
</reference>
<dbReference type="AlphaFoldDB" id="A0A0B2W0N7"/>
<dbReference type="PROSITE" id="PS50848">
    <property type="entry name" value="START"/>
    <property type="match status" value="1"/>
</dbReference>
<dbReference type="InterPro" id="IPR023393">
    <property type="entry name" value="START-like_dom_sf"/>
</dbReference>
<proteinExistence type="predicted"/>
<dbReference type="GO" id="GO:0140284">
    <property type="term" value="C:endoplasmic reticulum-endosome membrane contact site"/>
    <property type="evidence" value="ECO:0007669"/>
    <property type="project" value="TreeGrafter"/>
</dbReference>
<evidence type="ECO:0000259" key="1">
    <source>
        <dbReference type="PROSITE" id="PS50848"/>
    </source>
</evidence>
<dbReference type="STRING" id="6265.A0A0B2W0N7"/>
<organism evidence="2 3">
    <name type="scientific">Toxocara canis</name>
    <name type="common">Canine roundworm</name>
    <dbReference type="NCBI Taxonomy" id="6265"/>
    <lineage>
        <taxon>Eukaryota</taxon>
        <taxon>Metazoa</taxon>
        <taxon>Ecdysozoa</taxon>
        <taxon>Nematoda</taxon>
        <taxon>Chromadorea</taxon>
        <taxon>Rhabditida</taxon>
        <taxon>Spirurina</taxon>
        <taxon>Ascaridomorpha</taxon>
        <taxon>Ascaridoidea</taxon>
        <taxon>Toxocaridae</taxon>
        <taxon>Toxocara</taxon>
    </lineage>
</organism>
<dbReference type="GO" id="GO:0008289">
    <property type="term" value="F:lipid binding"/>
    <property type="evidence" value="ECO:0007669"/>
    <property type="project" value="InterPro"/>
</dbReference>
<dbReference type="Pfam" id="PF01852">
    <property type="entry name" value="START"/>
    <property type="match status" value="1"/>
</dbReference>
<keyword evidence="3" id="KW-1185">Reference proteome</keyword>
<dbReference type="InterPro" id="IPR051869">
    <property type="entry name" value="STARD3"/>
</dbReference>
<dbReference type="OrthoDB" id="74575at2759"/>
<dbReference type="GO" id="GO:0099044">
    <property type="term" value="P:vesicle tethering to endoplasmic reticulum"/>
    <property type="evidence" value="ECO:0007669"/>
    <property type="project" value="TreeGrafter"/>
</dbReference>
<name>A0A0B2W0N7_TOXCA</name>
<dbReference type="GO" id="GO:0031902">
    <property type="term" value="C:late endosome membrane"/>
    <property type="evidence" value="ECO:0007669"/>
    <property type="project" value="TreeGrafter"/>
</dbReference>
<dbReference type="SUPFAM" id="SSF55961">
    <property type="entry name" value="Bet v1-like"/>
    <property type="match status" value="1"/>
</dbReference>
<dbReference type="OMA" id="PTPSAWI"/>
<evidence type="ECO:0000313" key="2">
    <source>
        <dbReference type="EMBL" id="KHN87538.1"/>
    </source>
</evidence>
<dbReference type="PANTHER" id="PTHR46121:SF3">
    <property type="entry name" value="STEROIDOGENIC ACUTE REGULATORY-LIKE PROTEIN 1"/>
    <property type="match status" value="1"/>
</dbReference>
<dbReference type="GO" id="GO:0005789">
    <property type="term" value="C:endoplasmic reticulum membrane"/>
    <property type="evidence" value="ECO:0007669"/>
    <property type="project" value="TreeGrafter"/>
</dbReference>
<dbReference type="Proteomes" id="UP000031036">
    <property type="component" value="Unassembled WGS sequence"/>
</dbReference>
<accession>A0A0B2W0N7</accession>